<dbReference type="AlphaFoldDB" id="A0A2T1GCH4"/>
<evidence type="ECO:0000313" key="1">
    <source>
        <dbReference type="EMBL" id="PSB55095.1"/>
    </source>
</evidence>
<sequence>MKPELFQEVIINCDFSEYKIAKGDVAILNDFVTDPAGEEGCVLEIYTAVGTFVILVTLPVENIEPLKPTDRLSVRSCVSLTPIS</sequence>
<name>A0A2T1GCH4_9CYAN</name>
<dbReference type="Proteomes" id="UP000238937">
    <property type="component" value="Unassembled WGS sequence"/>
</dbReference>
<reference evidence="1 2" key="1">
    <citation type="submission" date="2018-03" db="EMBL/GenBank/DDBJ databases">
        <title>The ancient ancestry and fast evolution of plastids.</title>
        <authorList>
            <person name="Moore K.R."/>
            <person name="Magnabosco C."/>
            <person name="Momper L."/>
            <person name="Gold D.A."/>
            <person name="Bosak T."/>
            <person name="Fournier G.P."/>
        </authorList>
    </citation>
    <scope>NUCLEOTIDE SEQUENCE [LARGE SCALE GENOMIC DNA]</scope>
    <source>
        <strain evidence="1 2">CCALA 037</strain>
    </source>
</reference>
<comment type="caution">
    <text evidence="1">The sequence shown here is derived from an EMBL/GenBank/DDBJ whole genome shotgun (WGS) entry which is preliminary data.</text>
</comment>
<dbReference type="OrthoDB" id="488825at2"/>
<dbReference type="EMBL" id="PVWO01000211">
    <property type="protein sequence ID" value="PSB55095.1"/>
    <property type="molecule type" value="Genomic_DNA"/>
</dbReference>
<accession>A0A2T1GCH4</accession>
<organism evidence="1 2">
    <name type="scientific">Chamaesiphon polymorphus CCALA 037</name>
    <dbReference type="NCBI Taxonomy" id="2107692"/>
    <lineage>
        <taxon>Bacteria</taxon>
        <taxon>Bacillati</taxon>
        <taxon>Cyanobacteriota</taxon>
        <taxon>Cyanophyceae</taxon>
        <taxon>Gomontiellales</taxon>
        <taxon>Chamaesiphonaceae</taxon>
        <taxon>Chamaesiphon</taxon>
    </lineage>
</organism>
<keyword evidence="2" id="KW-1185">Reference proteome</keyword>
<proteinExistence type="predicted"/>
<evidence type="ECO:0000313" key="2">
    <source>
        <dbReference type="Proteomes" id="UP000238937"/>
    </source>
</evidence>
<gene>
    <name evidence="1" type="ORF">C7B77_16145</name>
</gene>
<dbReference type="RefSeq" id="WP_106306863.1">
    <property type="nucleotide sequence ID" value="NZ_PVWO01000211.1"/>
</dbReference>
<protein>
    <submittedName>
        <fullName evidence="1">DUF4926 domain-containing protein</fullName>
    </submittedName>
</protein>